<name>A0A6P4IYT3_DROKI</name>
<protein>
    <submittedName>
        <fullName evidence="3">Uncharacterized protein</fullName>
    </submittedName>
</protein>
<feature type="signal peptide" evidence="1">
    <location>
        <begin position="1"/>
        <end position="23"/>
    </location>
</feature>
<dbReference type="AlphaFoldDB" id="A0A6P4IYT3"/>
<organism evidence="2 3">
    <name type="scientific">Drosophila kikkawai</name>
    <name type="common">Fruit fly</name>
    <dbReference type="NCBI Taxonomy" id="30033"/>
    <lineage>
        <taxon>Eukaryota</taxon>
        <taxon>Metazoa</taxon>
        <taxon>Ecdysozoa</taxon>
        <taxon>Arthropoda</taxon>
        <taxon>Hexapoda</taxon>
        <taxon>Insecta</taxon>
        <taxon>Pterygota</taxon>
        <taxon>Neoptera</taxon>
        <taxon>Endopterygota</taxon>
        <taxon>Diptera</taxon>
        <taxon>Brachycera</taxon>
        <taxon>Muscomorpha</taxon>
        <taxon>Ephydroidea</taxon>
        <taxon>Drosophilidae</taxon>
        <taxon>Drosophila</taxon>
        <taxon>Sophophora</taxon>
    </lineage>
</organism>
<keyword evidence="2" id="KW-1185">Reference proteome</keyword>
<dbReference type="GeneID" id="108078255"/>
<dbReference type="OrthoDB" id="10453938at2759"/>
<reference evidence="2" key="1">
    <citation type="submission" date="2025-05" db="UniProtKB">
        <authorList>
            <consortium name="RefSeq"/>
        </authorList>
    </citation>
    <scope>NUCLEOTIDE SEQUENCE [LARGE SCALE GENOMIC DNA]</scope>
    <source>
        <strain evidence="2">14028-0561.14</strain>
    </source>
</reference>
<evidence type="ECO:0000313" key="2">
    <source>
        <dbReference type="Proteomes" id="UP001652661"/>
    </source>
</evidence>
<dbReference type="RefSeq" id="XP_017027478.1">
    <property type="nucleotide sequence ID" value="XM_017171989.3"/>
</dbReference>
<gene>
    <name evidence="3" type="primary">LOC108078255</name>
</gene>
<proteinExistence type="predicted"/>
<keyword evidence="1" id="KW-0732">Signal</keyword>
<evidence type="ECO:0000256" key="1">
    <source>
        <dbReference type="SAM" id="SignalP"/>
    </source>
</evidence>
<sequence length="141" mass="16413">MIKKRYILITLVLGLCILPLIFGESKAPDLPGNSTLMNAVWPKDHLNGREASKLRTKRLKKIIARKKFAKQLIRMTNPWVDTFDHIPKMLRDLEGTNQKTNKLSSNSTFKHKNDTPIPYAKLLRLFIEYAWNNPWQSINKN</sequence>
<evidence type="ECO:0000313" key="3">
    <source>
        <dbReference type="RefSeq" id="XP_017027478.1"/>
    </source>
</evidence>
<dbReference type="Proteomes" id="UP001652661">
    <property type="component" value="Chromosome 2R"/>
</dbReference>
<reference evidence="3" key="2">
    <citation type="submission" date="2025-08" db="UniProtKB">
        <authorList>
            <consortium name="RefSeq"/>
        </authorList>
    </citation>
    <scope>IDENTIFICATION</scope>
    <source>
        <strain evidence="3">14028-0561.14</strain>
        <tissue evidence="3">Whole fly</tissue>
    </source>
</reference>
<feature type="chain" id="PRO_5027952788" evidence="1">
    <location>
        <begin position="24"/>
        <end position="141"/>
    </location>
</feature>
<accession>A0A6P4IYT3</accession>